<reference evidence="1" key="2">
    <citation type="submission" date="2015-06" db="UniProtKB">
        <authorList>
            <consortium name="EnsemblMetazoa"/>
        </authorList>
    </citation>
    <scope>IDENTIFICATION</scope>
</reference>
<name>T1K671_TETUR</name>
<evidence type="ECO:0000313" key="2">
    <source>
        <dbReference type="Proteomes" id="UP000015104"/>
    </source>
</evidence>
<protein>
    <submittedName>
        <fullName evidence="1">Uncharacterized protein</fullName>
    </submittedName>
</protein>
<dbReference type="AlphaFoldDB" id="T1K671"/>
<proteinExistence type="predicted"/>
<accession>T1K671</accession>
<dbReference type="HOGENOM" id="CLU_2323343_0_0_1"/>
<reference evidence="2" key="1">
    <citation type="submission" date="2011-08" db="EMBL/GenBank/DDBJ databases">
        <authorList>
            <person name="Rombauts S."/>
        </authorList>
    </citation>
    <scope>NUCLEOTIDE SEQUENCE</scope>
    <source>
        <strain evidence="2">London</strain>
    </source>
</reference>
<dbReference type="EMBL" id="CAEY01001593">
    <property type="status" value="NOT_ANNOTATED_CDS"/>
    <property type="molecule type" value="Genomic_DNA"/>
</dbReference>
<dbReference type="Proteomes" id="UP000015104">
    <property type="component" value="Unassembled WGS sequence"/>
</dbReference>
<organism evidence="1 2">
    <name type="scientific">Tetranychus urticae</name>
    <name type="common">Two-spotted spider mite</name>
    <dbReference type="NCBI Taxonomy" id="32264"/>
    <lineage>
        <taxon>Eukaryota</taxon>
        <taxon>Metazoa</taxon>
        <taxon>Ecdysozoa</taxon>
        <taxon>Arthropoda</taxon>
        <taxon>Chelicerata</taxon>
        <taxon>Arachnida</taxon>
        <taxon>Acari</taxon>
        <taxon>Acariformes</taxon>
        <taxon>Trombidiformes</taxon>
        <taxon>Prostigmata</taxon>
        <taxon>Eleutherengona</taxon>
        <taxon>Raphignathae</taxon>
        <taxon>Tetranychoidea</taxon>
        <taxon>Tetranychidae</taxon>
        <taxon>Tetranychus</taxon>
    </lineage>
</organism>
<evidence type="ECO:0000313" key="1">
    <source>
        <dbReference type="EnsemblMetazoa" id="tetur05g08830.1"/>
    </source>
</evidence>
<keyword evidence="2" id="KW-1185">Reference proteome</keyword>
<sequence length="99" mass="11687">MEFWEDPFIFAAIWIRRVKSATVVINKLSSSQQTRKIHEDFLTFADLVYYSQFFLFLHSIANGRLGRCSFKHTLFKTFLTICYTTKMLDFGTQNVVDIM</sequence>
<dbReference type="EnsemblMetazoa" id="tetur05g08830.1">
    <property type="protein sequence ID" value="tetur05g08830.1"/>
    <property type="gene ID" value="tetur05g08830"/>
</dbReference>